<comment type="caution">
    <text evidence="4">The sequence shown here is derived from an EMBL/GenBank/DDBJ whole genome shotgun (WGS) entry which is preliminary data.</text>
</comment>
<keyword evidence="2" id="KW-0812">Transmembrane</keyword>
<keyword evidence="2" id="KW-0472">Membrane</keyword>
<protein>
    <submittedName>
        <fullName evidence="4">Putative membrane protein</fullName>
    </submittedName>
</protein>
<accession>A0A4Y8WX42</accession>
<gene>
    <name evidence="4" type="ORF">BJ976_000656</name>
</gene>
<dbReference type="Pfam" id="PF05232">
    <property type="entry name" value="BTP"/>
    <property type="match status" value="2"/>
</dbReference>
<evidence type="ECO:0000259" key="3">
    <source>
        <dbReference type="Pfam" id="PF05232"/>
    </source>
</evidence>
<dbReference type="RefSeq" id="WP_135030671.1">
    <property type="nucleotide sequence ID" value="NZ_BMLA01000005.1"/>
</dbReference>
<dbReference type="AlphaFoldDB" id="A0A4Y8WX42"/>
<feature type="transmembrane region" description="Helical" evidence="2">
    <location>
        <begin position="39"/>
        <end position="61"/>
    </location>
</feature>
<evidence type="ECO:0000256" key="2">
    <source>
        <dbReference type="SAM" id="Phobius"/>
    </source>
</evidence>
<keyword evidence="2" id="KW-1133">Transmembrane helix</keyword>
<feature type="transmembrane region" description="Helical" evidence="2">
    <location>
        <begin position="137"/>
        <end position="158"/>
    </location>
</feature>
<evidence type="ECO:0000256" key="1">
    <source>
        <dbReference type="SAM" id="MobiDB-lite"/>
    </source>
</evidence>
<feature type="domain" description="Chlorhexidine efflux transporter" evidence="3">
    <location>
        <begin position="101"/>
        <end position="163"/>
    </location>
</feature>
<feature type="transmembrane region" description="Helical" evidence="2">
    <location>
        <begin position="67"/>
        <end position="89"/>
    </location>
</feature>
<dbReference type="InterPro" id="IPR007896">
    <property type="entry name" value="BTP_bacteria"/>
</dbReference>
<feature type="compositionally biased region" description="Low complexity" evidence="1">
    <location>
        <begin position="1"/>
        <end position="15"/>
    </location>
</feature>
<feature type="region of interest" description="Disordered" evidence="1">
    <location>
        <begin position="1"/>
        <end position="21"/>
    </location>
</feature>
<dbReference type="Proteomes" id="UP000560081">
    <property type="component" value="Unassembled WGS sequence"/>
</dbReference>
<dbReference type="OrthoDB" id="1631120at2"/>
<sequence length="177" mass="18748">MTVDVGPAPGRTRPAPRGPGGRRALVGRPVFASAALRRVVYAVVFEALAVLFTTGILAALGNAGGPSLMVAVVSSTVALLWNVLFNTLFERFERRVGVTHRPWWMRAAHAVGFEGGLLVFLVPAVALVLGVGLGEAFLIEAGLLVFFLVYAAVYAYAFDSVFGLPTQSVRPRPAAAR</sequence>
<evidence type="ECO:0000313" key="4">
    <source>
        <dbReference type="EMBL" id="MBB4882305.1"/>
    </source>
</evidence>
<dbReference type="InterPro" id="IPR058208">
    <property type="entry name" value="PACE"/>
</dbReference>
<dbReference type="EMBL" id="JACHMC010000001">
    <property type="protein sequence ID" value="MBB4882305.1"/>
    <property type="molecule type" value="Genomic_DNA"/>
</dbReference>
<feature type="domain" description="Chlorhexidine efflux transporter" evidence="3">
    <location>
        <begin position="36"/>
        <end position="95"/>
    </location>
</feature>
<proteinExistence type="predicted"/>
<feature type="transmembrane region" description="Helical" evidence="2">
    <location>
        <begin position="110"/>
        <end position="131"/>
    </location>
</feature>
<keyword evidence="5" id="KW-1185">Reference proteome</keyword>
<dbReference type="NCBIfam" id="NF033664">
    <property type="entry name" value="PACE_transport"/>
    <property type="match status" value="1"/>
</dbReference>
<reference evidence="4 5" key="1">
    <citation type="submission" date="2020-08" db="EMBL/GenBank/DDBJ databases">
        <title>Sequencing the genomes of 1000 actinobacteria strains.</title>
        <authorList>
            <person name="Klenk H.-P."/>
        </authorList>
    </citation>
    <scope>NUCLEOTIDE SEQUENCE [LARGE SCALE GENOMIC DNA]</scope>
    <source>
        <strain evidence="4 5">DSM 19079</strain>
    </source>
</reference>
<evidence type="ECO:0000313" key="5">
    <source>
        <dbReference type="Proteomes" id="UP000560081"/>
    </source>
</evidence>
<name>A0A4Y8WX42_9MICC</name>
<organism evidence="4 5">
    <name type="scientific">Micrococcus flavus</name>
    <dbReference type="NCBI Taxonomy" id="384602"/>
    <lineage>
        <taxon>Bacteria</taxon>
        <taxon>Bacillati</taxon>
        <taxon>Actinomycetota</taxon>
        <taxon>Actinomycetes</taxon>
        <taxon>Micrococcales</taxon>
        <taxon>Micrococcaceae</taxon>
        <taxon>Micrococcus</taxon>
    </lineage>
</organism>